<accession>A0A1M7I0C8</accession>
<keyword evidence="1" id="KW-0472">Membrane</keyword>
<dbReference type="STRING" id="69322.SAMN05443669_103127"/>
<evidence type="ECO:0000313" key="3">
    <source>
        <dbReference type="Proteomes" id="UP000184260"/>
    </source>
</evidence>
<dbReference type="EMBL" id="FRBU01000031">
    <property type="protein sequence ID" value="SHM34099.1"/>
    <property type="molecule type" value="Genomic_DNA"/>
</dbReference>
<gene>
    <name evidence="2" type="ORF">SAMN05443669_103127</name>
</gene>
<dbReference type="RefSeq" id="WP_139259488.1">
    <property type="nucleotide sequence ID" value="NZ_FRBU01000031.1"/>
</dbReference>
<protein>
    <submittedName>
        <fullName evidence="2">Uncharacterized protein</fullName>
    </submittedName>
</protein>
<proteinExistence type="predicted"/>
<evidence type="ECO:0000313" key="2">
    <source>
        <dbReference type="EMBL" id="SHM34099.1"/>
    </source>
</evidence>
<evidence type="ECO:0000256" key="1">
    <source>
        <dbReference type="SAM" id="Phobius"/>
    </source>
</evidence>
<sequence length="78" mass="8845">MAIWALDTLPRRSEVLTTCKGFQSLGWSIPLRIHCSFVGMNPTNPWLLAISSAVAVLLQIVPRLILIWWKMISFCANF</sequence>
<dbReference type="Proteomes" id="UP000184260">
    <property type="component" value="Unassembled WGS sequence"/>
</dbReference>
<keyword evidence="1" id="KW-0812">Transmembrane</keyword>
<reference evidence="3" key="1">
    <citation type="submission" date="2016-11" db="EMBL/GenBank/DDBJ databases">
        <authorList>
            <person name="Varghese N."/>
            <person name="Submissions S."/>
        </authorList>
    </citation>
    <scope>NUCLEOTIDE SEQUENCE [LARGE SCALE GENOMIC DNA]</scope>
    <source>
        <strain evidence="3">DSM 3661</strain>
    </source>
</reference>
<dbReference type="AlphaFoldDB" id="A0A1M7I0C8"/>
<organism evidence="2 3">
    <name type="scientific">Flavobacterium xanthum</name>
    <dbReference type="NCBI Taxonomy" id="69322"/>
    <lineage>
        <taxon>Bacteria</taxon>
        <taxon>Pseudomonadati</taxon>
        <taxon>Bacteroidota</taxon>
        <taxon>Flavobacteriia</taxon>
        <taxon>Flavobacteriales</taxon>
        <taxon>Flavobacteriaceae</taxon>
        <taxon>Flavobacterium</taxon>
    </lineage>
</organism>
<feature type="transmembrane region" description="Helical" evidence="1">
    <location>
        <begin position="46"/>
        <end position="69"/>
    </location>
</feature>
<keyword evidence="1" id="KW-1133">Transmembrane helix</keyword>
<name>A0A1M7I0C8_9FLAO</name>
<keyword evidence="3" id="KW-1185">Reference proteome</keyword>